<dbReference type="Proteomes" id="UP000644693">
    <property type="component" value="Unassembled WGS sequence"/>
</dbReference>
<dbReference type="PANTHER" id="PTHR38459">
    <property type="entry name" value="PROPHAGE BACTOPRENOL-LINKED GLUCOSE TRANSLOCASE HOMOLOG"/>
    <property type="match status" value="1"/>
</dbReference>
<keyword evidence="3 6" id="KW-0812">Transmembrane</keyword>
<dbReference type="PANTHER" id="PTHR38459:SF1">
    <property type="entry name" value="PROPHAGE BACTOPRENOL-LINKED GLUCOSE TRANSLOCASE HOMOLOG"/>
    <property type="match status" value="1"/>
</dbReference>
<feature type="transmembrane region" description="Helical" evidence="6">
    <location>
        <begin position="32"/>
        <end position="54"/>
    </location>
</feature>
<dbReference type="InterPro" id="IPR007267">
    <property type="entry name" value="GtrA_DPMS_TM"/>
</dbReference>
<evidence type="ECO:0000256" key="2">
    <source>
        <dbReference type="ARBA" id="ARBA00009399"/>
    </source>
</evidence>
<keyword evidence="5 6" id="KW-0472">Membrane</keyword>
<dbReference type="AlphaFoldDB" id="A0A918XL99"/>
<dbReference type="GO" id="GO:0000271">
    <property type="term" value="P:polysaccharide biosynthetic process"/>
    <property type="evidence" value="ECO:0007669"/>
    <property type="project" value="InterPro"/>
</dbReference>
<feature type="transmembrane region" description="Helical" evidence="6">
    <location>
        <begin position="7"/>
        <end position="26"/>
    </location>
</feature>
<evidence type="ECO:0000256" key="1">
    <source>
        <dbReference type="ARBA" id="ARBA00004141"/>
    </source>
</evidence>
<evidence type="ECO:0000256" key="6">
    <source>
        <dbReference type="SAM" id="Phobius"/>
    </source>
</evidence>
<accession>A0A918XL99</accession>
<dbReference type="InterPro" id="IPR051401">
    <property type="entry name" value="GtrA_CellWall_Glycosyl"/>
</dbReference>
<reference evidence="8" key="2">
    <citation type="submission" date="2020-09" db="EMBL/GenBank/DDBJ databases">
        <authorList>
            <person name="Sun Q."/>
            <person name="Kim S."/>
        </authorList>
    </citation>
    <scope>NUCLEOTIDE SEQUENCE</scope>
    <source>
        <strain evidence="8">KCTC 23430</strain>
    </source>
</reference>
<comment type="subcellular location">
    <subcellularLocation>
        <location evidence="1">Membrane</location>
        <topology evidence="1">Multi-pass membrane protein</topology>
    </subcellularLocation>
</comment>
<feature type="transmembrane region" description="Helical" evidence="6">
    <location>
        <begin position="74"/>
        <end position="92"/>
    </location>
</feature>
<proteinExistence type="inferred from homology"/>
<feature type="domain" description="GtrA/DPMS transmembrane" evidence="7">
    <location>
        <begin position="10"/>
        <end position="124"/>
    </location>
</feature>
<reference evidence="8" key="1">
    <citation type="journal article" date="2014" name="Int. J. Syst. Evol. Microbiol.">
        <title>Complete genome sequence of Corynebacterium casei LMG S-19264T (=DSM 44701T), isolated from a smear-ripened cheese.</title>
        <authorList>
            <consortium name="US DOE Joint Genome Institute (JGI-PGF)"/>
            <person name="Walter F."/>
            <person name="Albersmeier A."/>
            <person name="Kalinowski J."/>
            <person name="Ruckert C."/>
        </authorList>
    </citation>
    <scope>NUCLEOTIDE SEQUENCE</scope>
    <source>
        <strain evidence="8">KCTC 23430</strain>
    </source>
</reference>
<organism evidence="8 9">
    <name type="scientific">Parahalioglobus pacificus</name>
    <dbReference type="NCBI Taxonomy" id="930806"/>
    <lineage>
        <taxon>Bacteria</taxon>
        <taxon>Pseudomonadati</taxon>
        <taxon>Pseudomonadota</taxon>
        <taxon>Gammaproteobacteria</taxon>
        <taxon>Cellvibrionales</taxon>
        <taxon>Halieaceae</taxon>
        <taxon>Parahalioglobus</taxon>
    </lineage>
</organism>
<evidence type="ECO:0000256" key="3">
    <source>
        <dbReference type="ARBA" id="ARBA00022692"/>
    </source>
</evidence>
<keyword evidence="9" id="KW-1185">Reference proteome</keyword>
<evidence type="ECO:0000313" key="8">
    <source>
        <dbReference type="EMBL" id="GHD36002.1"/>
    </source>
</evidence>
<dbReference type="EMBL" id="BMYM01000002">
    <property type="protein sequence ID" value="GHD36002.1"/>
    <property type="molecule type" value="Genomic_DNA"/>
</dbReference>
<feature type="transmembrane region" description="Helical" evidence="6">
    <location>
        <begin position="98"/>
        <end position="124"/>
    </location>
</feature>
<name>A0A918XL99_9GAMM</name>
<gene>
    <name evidence="8" type="ORF">GCM10007053_23740</name>
</gene>
<comment type="similarity">
    <text evidence="2">Belongs to the GtrA family.</text>
</comment>
<protein>
    <recommendedName>
        <fullName evidence="7">GtrA/DPMS transmembrane domain-containing protein</fullName>
    </recommendedName>
</protein>
<evidence type="ECO:0000313" key="9">
    <source>
        <dbReference type="Proteomes" id="UP000644693"/>
    </source>
</evidence>
<evidence type="ECO:0000256" key="4">
    <source>
        <dbReference type="ARBA" id="ARBA00022989"/>
    </source>
</evidence>
<comment type="caution">
    <text evidence="8">The sequence shown here is derived from an EMBL/GenBank/DDBJ whole genome shotgun (WGS) entry which is preliminary data.</text>
</comment>
<evidence type="ECO:0000259" key="7">
    <source>
        <dbReference type="Pfam" id="PF04138"/>
    </source>
</evidence>
<dbReference type="GO" id="GO:0005886">
    <property type="term" value="C:plasma membrane"/>
    <property type="evidence" value="ECO:0007669"/>
    <property type="project" value="TreeGrafter"/>
</dbReference>
<dbReference type="Pfam" id="PF04138">
    <property type="entry name" value="GtrA_DPMS_TM"/>
    <property type="match status" value="1"/>
</dbReference>
<sequence length="126" mass="13758">MSREQGTVWRFALVGLLTAGLFYALVAAGVEWLSLSPAVASAVAYPLVLGFNYLAHYRWTYGSDRPTGSAVSRYGVMVGAGFLMNLAVMHLGTQVLNFNYLLVQTLSMAVVISTNFVLASLWVFRD</sequence>
<dbReference type="RefSeq" id="WP_189478003.1">
    <property type="nucleotide sequence ID" value="NZ_BMYM01000002.1"/>
</dbReference>
<evidence type="ECO:0000256" key="5">
    <source>
        <dbReference type="ARBA" id="ARBA00023136"/>
    </source>
</evidence>
<keyword evidence="4 6" id="KW-1133">Transmembrane helix</keyword>